<evidence type="ECO:0000313" key="2">
    <source>
        <dbReference type="Proteomes" id="UP000054937"/>
    </source>
</evidence>
<gene>
    <name evidence="1" type="ORF">PPERSA_12778</name>
</gene>
<reference evidence="1 2" key="1">
    <citation type="journal article" date="2015" name="Sci. Rep.">
        <title>Genome of the facultative scuticociliatosis pathogen Pseudocohnilembus persalinus provides insight into its virulence through horizontal gene transfer.</title>
        <authorList>
            <person name="Xiong J."/>
            <person name="Wang G."/>
            <person name="Cheng J."/>
            <person name="Tian M."/>
            <person name="Pan X."/>
            <person name="Warren A."/>
            <person name="Jiang C."/>
            <person name="Yuan D."/>
            <person name="Miao W."/>
        </authorList>
    </citation>
    <scope>NUCLEOTIDE SEQUENCE [LARGE SCALE GENOMIC DNA]</scope>
    <source>
        <strain evidence="1">36N120E</strain>
    </source>
</reference>
<protein>
    <submittedName>
        <fullName evidence="1">Uncharacterized protein</fullName>
    </submittedName>
</protein>
<proteinExistence type="predicted"/>
<name>A0A0V0QUF0_PSEPJ</name>
<dbReference type="OMA" id="GAPLWEN"/>
<dbReference type="OrthoDB" id="293028at2759"/>
<dbReference type="InParanoid" id="A0A0V0QUF0"/>
<accession>A0A0V0QUF0</accession>
<dbReference type="Proteomes" id="UP000054937">
    <property type="component" value="Unassembled WGS sequence"/>
</dbReference>
<sequence length="148" mass="16714">MSYHQVTFNGKTYWTHSSFVANEKQTAIQQLQKGVKPVQNGATAMTLIGSLFVANKVGLVSRLPLVHRTAAVLVPTLLARFLSPTVYNSGITSDINQQLDGAPLWENKFDVPELDKLYFFLDDDNNYKPNLWYHGLAVPKKYDALYKH</sequence>
<comment type="caution">
    <text evidence="1">The sequence shown here is derived from an EMBL/GenBank/DDBJ whole genome shotgun (WGS) entry which is preliminary data.</text>
</comment>
<dbReference type="AlphaFoldDB" id="A0A0V0QUF0"/>
<keyword evidence="2" id="KW-1185">Reference proteome</keyword>
<dbReference type="EMBL" id="LDAU01000106">
    <property type="protein sequence ID" value="KRX05600.1"/>
    <property type="molecule type" value="Genomic_DNA"/>
</dbReference>
<organism evidence="1 2">
    <name type="scientific">Pseudocohnilembus persalinus</name>
    <name type="common">Ciliate</name>
    <dbReference type="NCBI Taxonomy" id="266149"/>
    <lineage>
        <taxon>Eukaryota</taxon>
        <taxon>Sar</taxon>
        <taxon>Alveolata</taxon>
        <taxon>Ciliophora</taxon>
        <taxon>Intramacronucleata</taxon>
        <taxon>Oligohymenophorea</taxon>
        <taxon>Scuticociliatia</taxon>
        <taxon>Philasterida</taxon>
        <taxon>Pseudocohnilembidae</taxon>
        <taxon>Pseudocohnilembus</taxon>
    </lineage>
</organism>
<evidence type="ECO:0000313" key="1">
    <source>
        <dbReference type="EMBL" id="KRX05600.1"/>
    </source>
</evidence>